<dbReference type="Proteomes" id="UP000000305">
    <property type="component" value="Unassembled WGS sequence"/>
</dbReference>
<keyword evidence="2" id="KW-1185">Reference proteome</keyword>
<organism evidence="1 2">
    <name type="scientific">Daphnia pulex</name>
    <name type="common">Water flea</name>
    <dbReference type="NCBI Taxonomy" id="6669"/>
    <lineage>
        <taxon>Eukaryota</taxon>
        <taxon>Metazoa</taxon>
        <taxon>Ecdysozoa</taxon>
        <taxon>Arthropoda</taxon>
        <taxon>Crustacea</taxon>
        <taxon>Branchiopoda</taxon>
        <taxon>Diplostraca</taxon>
        <taxon>Cladocera</taxon>
        <taxon>Anomopoda</taxon>
        <taxon>Daphniidae</taxon>
        <taxon>Daphnia</taxon>
    </lineage>
</organism>
<sequence>MWRSLTEEKKIPYAEAAKRRNDAQQMERQKIDEKIIQLRPGARDYRGYKITPLPSNLLEKDKVIASKRGLNPVSWYHWSEHQKNVQNPNYIWKNYYLRITIEANSTWPSLTEQQKKMFIHRAKVEYRKFTGSDEGNEVIDSILKESLEEHAACGYGKRLATEYSSDTD</sequence>
<evidence type="ECO:0000313" key="1">
    <source>
        <dbReference type="EMBL" id="EFX67885.1"/>
    </source>
</evidence>
<proteinExistence type="predicted"/>
<protein>
    <submittedName>
        <fullName evidence="1">Uncharacterized protein</fullName>
    </submittedName>
</protein>
<reference evidence="1 2" key="1">
    <citation type="journal article" date="2011" name="Science">
        <title>The ecoresponsive genome of Daphnia pulex.</title>
        <authorList>
            <person name="Colbourne J.K."/>
            <person name="Pfrender M.E."/>
            <person name="Gilbert D."/>
            <person name="Thomas W.K."/>
            <person name="Tucker A."/>
            <person name="Oakley T.H."/>
            <person name="Tokishita S."/>
            <person name="Aerts A."/>
            <person name="Arnold G.J."/>
            <person name="Basu M.K."/>
            <person name="Bauer D.J."/>
            <person name="Caceres C.E."/>
            <person name="Carmel L."/>
            <person name="Casola C."/>
            <person name="Choi J.H."/>
            <person name="Detter J.C."/>
            <person name="Dong Q."/>
            <person name="Dusheyko S."/>
            <person name="Eads B.D."/>
            <person name="Frohlich T."/>
            <person name="Geiler-Samerotte K.A."/>
            <person name="Gerlach D."/>
            <person name="Hatcher P."/>
            <person name="Jogdeo S."/>
            <person name="Krijgsveld J."/>
            <person name="Kriventseva E.V."/>
            <person name="Kultz D."/>
            <person name="Laforsch C."/>
            <person name="Lindquist E."/>
            <person name="Lopez J."/>
            <person name="Manak J.R."/>
            <person name="Muller J."/>
            <person name="Pangilinan J."/>
            <person name="Patwardhan R.P."/>
            <person name="Pitluck S."/>
            <person name="Pritham E.J."/>
            <person name="Rechtsteiner A."/>
            <person name="Rho M."/>
            <person name="Rogozin I.B."/>
            <person name="Sakarya O."/>
            <person name="Salamov A."/>
            <person name="Schaack S."/>
            <person name="Shapiro H."/>
            <person name="Shiga Y."/>
            <person name="Skalitzky C."/>
            <person name="Smith Z."/>
            <person name="Souvorov A."/>
            <person name="Sung W."/>
            <person name="Tang Z."/>
            <person name="Tsuchiya D."/>
            <person name="Tu H."/>
            <person name="Vos H."/>
            <person name="Wang M."/>
            <person name="Wolf Y.I."/>
            <person name="Yamagata H."/>
            <person name="Yamada T."/>
            <person name="Ye Y."/>
            <person name="Shaw J.R."/>
            <person name="Andrews J."/>
            <person name="Crease T.J."/>
            <person name="Tang H."/>
            <person name="Lucas S.M."/>
            <person name="Robertson H.M."/>
            <person name="Bork P."/>
            <person name="Koonin E.V."/>
            <person name="Zdobnov E.M."/>
            <person name="Grigoriev I.V."/>
            <person name="Lynch M."/>
            <person name="Boore J.L."/>
        </authorList>
    </citation>
    <scope>NUCLEOTIDE SEQUENCE [LARGE SCALE GENOMIC DNA]</scope>
</reference>
<dbReference type="KEGG" id="dpx:DAPPUDRAFT_301778"/>
<name>E9HK66_DAPPU</name>
<dbReference type="HOGENOM" id="CLU_1588166_0_0_1"/>
<evidence type="ECO:0000313" key="2">
    <source>
        <dbReference type="Proteomes" id="UP000000305"/>
    </source>
</evidence>
<dbReference type="OrthoDB" id="10327036at2759"/>
<dbReference type="AlphaFoldDB" id="E9HK66"/>
<dbReference type="InParanoid" id="E9HK66"/>
<dbReference type="EMBL" id="GL732667">
    <property type="protein sequence ID" value="EFX67885.1"/>
    <property type="molecule type" value="Genomic_DNA"/>
</dbReference>
<gene>
    <name evidence="1" type="ORF">DAPPUDRAFT_301778</name>
</gene>
<accession>E9HK66</accession>
<dbReference type="PhylomeDB" id="E9HK66"/>